<keyword evidence="2" id="KW-1185">Reference proteome</keyword>
<dbReference type="AlphaFoldDB" id="A0A9Q1IXK2"/>
<comment type="caution">
    <text evidence="1">The sequence shown here is derived from an EMBL/GenBank/DDBJ whole genome shotgun (WGS) entry which is preliminary data.</text>
</comment>
<accession>A0A9Q1IXK2</accession>
<dbReference type="EMBL" id="JAINUF010000005">
    <property type="protein sequence ID" value="KAJ8359489.1"/>
    <property type="molecule type" value="Genomic_DNA"/>
</dbReference>
<organism evidence="1 2">
    <name type="scientific">Synaphobranchus kaupii</name>
    <name type="common">Kaup's arrowtooth eel</name>
    <dbReference type="NCBI Taxonomy" id="118154"/>
    <lineage>
        <taxon>Eukaryota</taxon>
        <taxon>Metazoa</taxon>
        <taxon>Chordata</taxon>
        <taxon>Craniata</taxon>
        <taxon>Vertebrata</taxon>
        <taxon>Euteleostomi</taxon>
        <taxon>Actinopterygii</taxon>
        <taxon>Neopterygii</taxon>
        <taxon>Teleostei</taxon>
        <taxon>Anguilliformes</taxon>
        <taxon>Synaphobranchidae</taxon>
        <taxon>Synaphobranchus</taxon>
    </lineage>
</organism>
<name>A0A9Q1IXK2_SYNKA</name>
<proteinExistence type="predicted"/>
<reference evidence="1" key="1">
    <citation type="journal article" date="2023" name="Science">
        <title>Genome structures resolve the early diversification of teleost fishes.</title>
        <authorList>
            <person name="Parey E."/>
            <person name="Louis A."/>
            <person name="Montfort J."/>
            <person name="Bouchez O."/>
            <person name="Roques C."/>
            <person name="Iampietro C."/>
            <person name="Lluch J."/>
            <person name="Castinel A."/>
            <person name="Donnadieu C."/>
            <person name="Desvignes T."/>
            <person name="Floi Bucao C."/>
            <person name="Jouanno E."/>
            <person name="Wen M."/>
            <person name="Mejri S."/>
            <person name="Dirks R."/>
            <person name="Jansen H."/>
            <person name="Henkel C."/>
            <person name="Chen W.J."/>
            <person name="Zahm M."/>
            <person name="Cabau C."/>
            <person name="Klopp C."/>
            <person name="Thompson A.W."/>
            <person name="Robinson-Rechavi M."/>
            <person name="Braasch I."/>
            <person name="Lecointre G."/>
            <person name="Bobe J."/>
            <person name="Postlethwait J.H."/>
            <person name="Berthelot C."/>
            <person name="Roest Crollius H."/>
            <person name="Guiguen Y."/>
        </authorList>
    </citation>
    <scope>NUCLEOTIDE SEQUENCE</scope>
    <source>
        <strain evidence="1">WJC10195</strain>
    </source>
</reference>
<dbReference type="Proteomes" id="UP001152622">
    <property type="component" value="Chromosome 5"/>
</dbReference>
<evidence type="ECO:0000313" key="2">
    <source>
        <dbReference type="Proteomes" id="UP001152622"/>
    </source>
</evidence>
<gene>
    <name evidence="1" type="ORF">SKAU_G00160140</name>
</gene>
<sequence>MTQRKRGAEEKWGFSTKESCTPLSCPINNRGVLRQTGETLGAWRDGGRKTSCTPLCLGSYAYAERSNQRLGDTAPGPAALRYGAEDAALFSSSETHGYEHGGQNSDTMLRGVLQPTSGVFNLKVLEGLATSAIGFHELGRGLATGHVTCERTEHEGP</sequence>
<protein>
    <submittedName>
        <fullName evidence="1">Uncharacterized protein</fullName>
    </submittedName>
</protein>
<evidence type="ECO:0000313" key="1">
    <source>
        <dbReference type="EMBL" id="KAJ8359489.1"/>
    </source>
</evidence>